<proteinExistence type="predicted"/>
<dbReference type="Gene3D" id="3.40.50.1110">
    <property type="entry name" value="SGNH hydrolase"/>
    <property type="match status" value="1"/>
</dbReference>
<evidence type="ECO:0000313" key="1">
    <source>
        <dbReference type="EMBL" id="SVC43583.1"/>
    </source>
</evidence>
<protein>
    <submittedName>
        <fullName evidence="1">Uncharacterized protein</fullName>
    </submittedName>
</protein>
<sequence length="223" mass="26067">NIGVKEEGARTTNRAASKKTWPAIIAKNLGLRYECYAWPGIGNDQIAKTIYANAKEGSVVLINWTYIDRFDYINSLLILPDGSTDQELSICPGDNDSTARVYYDNFHSERQDKWRSLQLIYGAHQYLKSKNIKFISTYMDHLLFDTKFHSPPYIKNLQSQIKDDLHRFARYNFVEWANKRQFPISANNHPLHEAHERAAEIWMMKVNDLHEEYTINYAENDDK</sequence>
<gene>
    <name evidence="1" type="ORF">METZ01_LOCUS296437</name>
</gene>
<organism evidence="1">
    <name type="scientific">marine metagenome</name>
    <dbReference type="NCBI Taxonomy" id="408172"/>
    <lineage>
        <taxon>unclassified sequences</taxon>
        <taxon>metagenomes</taxon>
        <taxon>ecological metagenomes</taxon>
    </lineage>
</organism>
<feature type="non-terminal residue" evidence="1">
    <location>
        <position position="1"/>
    </location>
</feature>
<dbReference type="InterPro" id="IPR036514">
    <property type="entry name" value="SGNH_hydro_sf"/>
</dbReference>
<reference evidence="1" key="1">
    <citation type="submission" date="2018-05" db="EMBL/GenBank/DDBJ databases">
        <authorList>
            <person name="Lanie J.A."/>
            <person name="Ng W.-L."/>
            <person name="Kazmierczak K.M."/>
            <person name="Andrzejewski T.M."/>
            <person name="Davidsen T.M."/>
            <person name="Wayne K.J."/>
            <person name="Tettelin H."/>
            <person name="Glass J.I."/>
            <person name="Rusch D."/>
            <person name="Podicherti R."/>
            <person name="Tsui H.-C.T."/>
            <person name="Winkler M.E."/>
        </authorList>
    </citation>
    <scope>NUCLEOTIDE SEQUENCE</scope>
</reference>
<accession>A0A382M3U2</accession>
<dbReference type="EMBL" id="UINC01091090">
    <property type="protein sequence ID" value="SVC43583.1"/>
    <property type="molecule type" value="Genomic_DNA"/>
</dbReference>
<name>A0A382M3U2_9ZZZZ</name>
<dbReference type="AlphaFoldDB" id="A0A382M3U2"/>